<dbReference type="Proteomes" id="UP000717515">
    <property type="component" value="Unassembled WGS sequence"/>
</dbReference>
<evidence type="ECO:0000313" key="2">
    <source>
        <dbReference type="EMBL" id="KAG9321234.1"/>
    </source>
</evidence>
<dbReference type="AlphaFoldDB" id="A0A9P8CWN0"/>
<dbReference type="EMBL" id="JAIFTL010000218">
    <property type="protein sequence ID" value="KAG9321234.1"/>
    <property type="molecule type" value="Genomic_DNA"/>
</dbReference>
<name>A0A9P8CWN0_MORAP</name>
<organism evidence="2 3">
    <name type="scientific">Mortierella alpina</name>
    <name type="common">Oleaginous fungus</name>
    <name type="synonym">Mortierella renispora</name>
    <dbReference type="NCBI Taxonomy" id="64518"/>
    <lineage>
        <taxon>Eukaryota</taxon>
        <taxon>Fungi</taxon>
        <taxon>Fungi incertae sedis</taxon>
        <taxon>Mucoromycota</taxon>
        <taxon>Mortierellomycotina</taxon>
        <taxon>Mortierellomycetes</taxon>
        <taxon>Mortierellales</taxon>
        <taxon>Mortierellaceae</taxon>
        <taxon>Mortierella</taxon>
    </lineage>
</organism>
<sequence length="428" mass="48286">MGSIELDVCEVEDGTLIVLAETYRNRMKAPGLGVPAAWTEHVLTDARVQATVRKEASTTGSKSSSDNGDKVFTNGHVPGGLRRLYLRGSREITNKGGRTILRSCVGLEFLDIGATFKLTLELFQGPWACSRSRDLNMSAMALETRTRRRTILMRVNYDHMTTPLEEYDDDDNEVRGNTPRQRTILREFYSKLGQLSQLWTLNMSYGNYRVRVKDRLELVLPGLHQNLTSWKVAMENGYQMGASEVEFLGKHFGYGQDFSVEKDDDQDQLEGKTRKAQLERLVLDAEAVRHVRREVKDWASRQGLDLELGYRGSDHVRGTVRKYTIPSKTHVQREPMSEIKDALGLSSLSFFYLQSLRIHSPPATFIIPYPGNIMTTRITYSVALFLVAFTMVGSMISAAPAPPESMVQFSTWDDPAPLKTTAWCDSPE</sequence>
<gene>
    <name evidence="2" type="ORF">KVV02_003908</name>
</gene>
<dbReference type="SUPFAM" id="SSF52047">
    <property type="entry name" value="RNI-like"/>
    <property type="match status" value="1"/>
</dbReference>
<protein>
    <submittedName>
        <fullName evidence="2">Uncharacterized protein</fullName>
    </submittedName>
</protein>
<evidence type="ECO:0000256" key="1">
    <source>
        <dbReference type="SAM" id="MobiDB-lite"/>
    </source>
</evidence>
<evidence type="ECO:0000313" key="3">
    <source>
        <dbReference type="Proteomes" id="UP000717515"/>
    </source>
</evidence>
<comment type="caution">
    <text evidence="2">The sequence shown here is derived from an EMBL/GenBank/DDBJ whole genome shotgun (WGS) entry which is preliminary data.</text>
</comment>
<reference evidence="2" key="1">
    <citation type="submission" date="2021-07" db="EMBL/GenBank/DDBJ databases">
        <title>Draft genome of Mortierella alpina, strain LL118, isolated from an aspen leaf litter sample.</title>
        <authorList>
            <person name="Yang S."/>
            <person name="Vinatzer B.A."/>
        </authorList>
    </citation>
    <scope>NUCLEOTIDE SEQUENCE</scope>
    <source>
        <strain evidence="2">LL118</strain>
    </source>
</reference>
<accession>A0A9P8CWN0</accession>
<proteinExistence type="predicted"/>
<feature type="region of interest" description="Disordered" evidence="1">
    <location>
        <begin position="53"/>
        <end position="73"/>
    </location>
</feature>
<feature type="compositionally biased region" description="Polar residues" evidence="1">
    <location>
        <begin position="57"/>
        <end position="66"/>
    </location>
</feature>